<sequence>MTGVVDDQRWSLVIPVKRLAAAKSRLAAPLGRHRAELALAIASDTVMAAVECPRVAEVIVVTGDPLAAGALADLGAHPVADEPDAGLNPALRHGARSAVRRRPDAGVCAMSADLPALRAAELDRVLAAAARHATAFLADTPGVGTTLYAASPGAAFRPGFEGSSRLRHRAAGAVEIDLADVPGARRDVDTLADLREAARLGVGPHTAKLLGRLSF</sequence>
<comment type="similarity">
    <text evidence="5">Belongs to the CofC family.</text>
</comment>
<accession>A0ABW2KCL7</accession>
<dbReference type="InterPro" id="IPR029044">
    <property type="entry name" value="Nucleotide-diphossugar_trans"/>
</dbReference>
<dbReference type="EMBL" id="JBHTBH010000003">
    <property type="protein sequence ID" value="MFC7327822.1"/>
    <property type="molecule type" value="Genomic_DNA"/>
</dbReference>
<evidence type="ECO:0000256" key="2">
    <source>
        <dbReference type="ARBA" id="ARBA00022695"/>
    </source>
</evidence>
<evidence type="ECO:0000256" key="3">
    <source>
        <dbReference type="ARBA" id="ARBA00022741"/>
    </source>
</evidence>
<comment type="function">
    <text evidence="5">Guanylyltransferase that catalyzes the activation of phosphoenolpyruvate (PEP) as enolpyruvoyl-2-diphospho-5'-guanosine, via the condensation of PEP with GTP. It is involved in the biosynthesis of coenzyme F420, a hydride carrier cofactor.</text>
</comment>
<keyword evidence="7" id="KW-1185">Reference proteome</keyword>
<dbReference type="EC" id="2.7.7.105" evidence="5"/>
<dbReference type="PANTHER" id="PTHR40392:SF1">
    <property type="entry name" value="2-PHOSPHO-L-LACTATE GUANYLYLTRANSFERASE"/>
    <property type="match status" value="1"/>
</dbReference>
<reference evidence="7" key="1">
    <citation type="journal article" date="2019" name="Int. J. Syst. Evol. Microbiol.">
        <title>The Global Catalogue of Microorganisms (GCM) 10K type strain sequencing project: providing services to taxonomists for standard genome sequencing and annotation.</title>
        <authorList>
            <consortium name="The Broad Institute Genomics Platform"/>
            <consortium name="The Broad Institute Genome Sequencing Center for Infectious Disease"/>
            <person name="Wu L."/>
            <person name="Ma J."/>
        </authorList>
    </citation>
    <scope>NUCLEOTIDE SEQUENCE [LARGE SCALE GENOMIC DNA]</scope>
    <source>
        <strain evidence="7">CGMCC 4.7382</strain>
    </source>
</reference>
<dbReference type="Gene3D" id="3.90.550.10">
    <property type="entry name" value="Spore Coat Polysaccharide Biosynthesis Protein SpsA, Chain A"/>
    <property type="match status" value="1"/>
</dbReference>
<dbReference type="RefSeq" id="WP_379870308.1">
    <property type="nucleotide sequence ID" value="NZ_JBHTBH010000003.1"/>
</dbReference>
<evidence type="ECO:0000256" key="5">
    <source>
        <dbReference type="HAMAP-Rule" id="MF_02114"/>
    </source>
</evidence>
<dbReference type="SUPFAM" id="SSF53448">
    <property type="entry name" value="Nucleotide-diphospho-sugar transferases"/>
    <property type="match status" value="1"/>
</dbReference>
<dbReference type="InterPro" id="IPR002835">
    <property type="entry name" value="CofC"/>
</dbReference>
<keyword evidence="2 5" id="KW-0548">Nucleotidyltransferase</keyword>
<comment type="caution">
    <text evidence="6">The sequence shown here is derived from an EMBL/GenBank/DDBJ whole genome shotgun (WGS) entry which is preliminary data.</text>
</comment>
<feature type="binding site" evidence="5">
    <location>
        <position position="164"/>
    </location>
    <ligand>
        <name>phosphoenolpyruvate</name>
        <dbReference type="ChEBI" id="CHEBI:58702"/>
    </ligand>
</feature>
<comment type="caution">
    <text evidence="5">Lacks conserved residue(s) required for the propagation of feature annotation.</text>
</comment>
<evidence type="ECO:0000313" key="7">
    <source>
        <dbReference type="Proteomes" id="UP001596540"/>
    </source>
</evidence>
<name>A0ABW2KCL7_9ACTN</name>
<dbReference type="Pfam" id="PF01983">
    <property type="entry name" value="CofC"/>
    <property type="match status" value="1"/>
</dbReference>
<keyword evidence="1 5" id="KW-0808">Transferase</keyword>
<keyword evidence="3 5" id="KW-0547">Nucleotide-binding</keyword>
<evidence type="ECO:0000313" key="6">
    <source>
        <dbReference type="EMBL" id="MFC7327822.1"/>
    </source>
</evidence>
<organism evidence="6 7">
    <name type="scientific">Marinactinospora rubrisoli</name>
    <dbReference type="NCBI Taxonomy" id="2715399"/>
    <lineage>
        <taxon>Bacteria</taxon>
        <taxon>Bacillati</taxon>
        <taxon>Actinomycetota</taxon>
        <taxon>Actinomycetes</taxon>
        <taxon>Streptosporangiales</taxon>
        <taxon>Nocardiopsidaceae</taxon>
        <taxon>Marinactinospora</taxon>
    </lineage>
</organism>
<dbReference type="Proteomes" id="UP001596540">
    <property type="component" value="Unassembled WGS sequence"/>
</dbReference>
<protein>
    <recommendedName>
        <fullName evidence="5">Phosphoenolpyruvate guanylyltransferase</fullName>
        <shortName evidence="5">PEP guanylyltransferase</shortName>
        <ecNumber evidence="5">2.7.7.105</ecNumber>
    </recommendedName>
</protein>
<dbReference type="NCBIfam" id="TIGR03552">
    <property type="entry name" value="F420_cofC"/>
    <property type="match status" value="1"/>
</dbReference>
<proteinExistence type="inferred from homology"/>
<gene>
    <name evidence="6" type="primary">cofC</name>
    <name evidence="5" type="synonym">fbiD</name>
    <name evidence="6" type="ORF">ACFQRF_08710</name>
</gene>
<evidence type="ECO:0000256" key="4">
    <source>
        <dbReference type="ARBA" id="ARBA00023134"/>
    </source>
</evidence>
<dbReference type="HAMAP" id="MF_02114">
    <property type="entry name" value="CofC"/>
    <property type="match status" value="1"/>
</dbReference>
<feature type="binding site" evidence="5">
    <location>
        <position position="145"/>
    </location>
    <ligand>
        <name>phosphoenolpyruvate</name>
        <dbReference type="ChEBI" id="CHEBI:58702"/>
    </ligand>
</feature>
<keyword evidence="4 5" id="KW-0342">GTP-binding</keyword>
<evidence type="ECO:0000256" key="1">
    <source>
        <dbReference type="ARBA" id="ARBA00022679"/>
    </source>
</evidence>
<comment type="pathway">
    <text evidence="5">Cofactor biosynthesis; coenzyme F420 biosynthesis.</text>
</comment>
<dbReference type="GO" id="GO:0043814">
    <property type="term" value="F:phospholactate guanylyltransferase activity"/>
    <property type="evidence" value="ECO:0007669"/>
    <property type="project" value="UniProtKB-EC"/>
</dbReference>
<dbReference type="PANTHER" id="PTHR40392">
    <property type="entry name" value="2-PHOSPHO-L-LACTATE GUANYLYLTRANSFERASE"/>
    <property type="match status" value="1"/>
</dbReference>
<comment type="catalytic activity">
    <reaction evidence="5">
        <text>phosphoenolpyruvate + GTP + H(+) = enolpyruvoyl-2-diphospho-5'-guanosine + diphosphate</text>
        <dbReference type="Rhea" id="RHEA:30519"/>
        <dbReference type="ChEBI" id="CHEBI:15378"/>
        <dbReference type="ChEBI" id="CHEBI:33019"/>
        <dbReference type="ChEBI" id="CHEBI:37565"/>
        <dbReference type="ChEBI" id="CHEBI:58702"/>
        <dbReference type="ChEBI" id="CHEBI:143701"/>
        <dbReference type="EC" id="2.7.7.105"/>
    </reaction>
</comment>